<dbReference type="Gene3D" id="1.10.10.10">
    <property type="entry name" value="Winged helix-like DNA-binding domain superfamily/Winged helix DNA-binding domain"/>
    <property type="match status" value="1"/>
</dbReference>
<dbReference type="KEGG" id="scor:J3U87_06025"/>
<dbReference type="SUPFAM" id="SSF46785">
    <property type="entry name" value="Winged helix' DNA-binding domain"/>
    <property type="match status" value="1"/>
</dbReference>
<evidence type="ECO:0000256" key="1">
    <source>
        <dbReference type="ARBA" id="ARBA00023015"/>
    </source>
</evidence>
<dbReference type="AlphaFoldDB" id="A0A8A4TSI4"/>
<keyword evidence="1" id="KW-0805">Transcription regulation</keyword>
<dbReference type="CDD" id="cd00038">
    <property type="entry name" value="CAP_ED"/>
    <property type="match status" value="1"/>
</dbReference>
<keyword evidence="2" id="KW-0238">DNA-binding</keyword>
<accession>A0A8A4TSI4</accession>
<dbReference type="Proteomes" id="UP000663929">
    <property type="component" value="Chromosome"/>
</dbReference>
<evidence type="ECO:0000313" key="7">
    <source>
        <dbReference type="Proteomes" id="UP000663929"/>
    </source>
</evidence>
<dbReference type="PROSITE" id="PS50042">
    <property type="entry name" value="CNMP_BINDING_3"/>
    <property type="match status" value="1"/>
</dbReference>
<evidence type="ECO:0000259" key="5">
    <source>
        <dbReference type="PROSITE" id="PS51063"/>
    </source>
</evidence>
<gene>
    <name evidence="6" type="ORF">J3U87_06025</name>
</gene>
<dbReference type="PANTHER" id="PTHR24567:SF74">
    <property type="entry name" value="HTH-TYPE TRANSCRIPTIONAL REGULATOR ARCR"/>
    <property type="match status" value="1"/>
</dbReference>
<dbReference type="SMART" id="SM00419">
    <property type="entry name" value="HTH_CRP"/>
    <property type="match status" value="1"/>
</dbReference>
<sequence>MDLKLLESVPLFKGMSKEALENLVQLTTRKNYPKDTTLVEENEIGDSMYMILSGRVKVANIAQDGKEVILSVLGPGEFFGEMALLDSEPRSATVITLAKTEMMVLRRKDFLQLLENKEILSNFLATLSGRLRHANAQIKSLALLDVLGRIARLFLDLAKKEGRKLLDGSIVFRRPTHQEIASMVGTSRETVSRMIGDLSRDDYIKISGKDIIIKEGMDKAFPSA</sequence>
<feature type="domain" description="HTH crp-type" evidence="5">
    <location>
        <begin position="144"/>
        <end position="218"/>
    </location>
</feature>
<protein>
    <submittedName>
        <fullName evidence="6">Crp/Fnr family transcriptional regulator</fullName>
    </submittedName>
</protein>
<name>A0A8A4TSI4_SULCO</name>
<dbReference type="InterPro" id="IPR012318">
    <property type="entry name" value="HTH_CRP"/>
</dbReference>
<dbReference type="InterPro" id="IPR014710">
    <property type="entry name" value="RmlC-like_jellyroll"/>
</dbReference>
<dbReference type="PROSITE" id="PS51063">
    <property type="entry name" value="HTH_CRP_2"/>
    <property type="match status" value="1"/>
</dbReference>
<dbReference type="InterPro" id="IPR036388">
    <property type="entry name" value="WH-like_DNA-bd_sf"/>
</dbReference>
<keyword evidence="3" id="KW-0804">Transcription</keyword>
<dbReference type="SUPFAM" id="SSF51206">
    <property type="entry name" value="cAMP-binding domain-like"/>
    <property type="match status" value="1"/>
</dbReference>
<proteinExistence type="predicted"/>
<dbReference type="GO" id="GO:0003677">
    <property type="term" value="F:DNA binding"/>
    <property type="evidence" value="ECO:0007669"/>
    <property type="project" value="UniProtKB-KW"/>
</dbReference>
<evidence type="ECO:0000313" key="6">
    <source>
        <dbReference type="EMBL" id="QTD52012.1"/>
    </source>
</evidence>
<dbReference type="Pfam" id="PF00027">
    <property type="entry name" value="cNMP_binding"/>
    <property type="match status" value="1"/>
</dbReference>
<dbReference type="InterPro" id="IPR018488">
    <property type="entry name" value="cNMP-bd_CS"/>
</dbReference>
<dbReference type="Gene3D" id="2.60.120.10">
    <property type="entry name" value="Jelly Rolls"/>
    <property type="match status" value="1"/>
</dbReference>
<dbReference type="SMART" id="SM00100">
    <property type="entry name" value="cNMP"/>
    <property type="match status" value="1"/>
</dbReference>
<dbReference type="GO" id="GO:0005829">
    <property type="term" value="C:cytosol"/>
    <property type="evidence" value="ECO:0007669"/>
    <property type="project" value="TreeGrafter"/>
</dbReference>
<dbReference type="InterPro" id="IPR018490">
    <property type="entry name" value="cNMP-bd_dom_sf"/>
</dbReference>
<dbReference type="PROSITE" id="PS00889">
    <property type="entry name" value="CNMP_BINDING_2"/>
    <property type="match status" value="1"/>
</dbReference>
<dbReference type="CDD" id="cd00092">
    <property type="entry name" value="HTH_CRP"/>
    <property type="match status" value="1"/>
</dbReference>
<keyword evidence="7" id="KW-1185">Reference proteome</keyword>
<dbReference type="InterPro" id="IPR000595">
    <property type="entry name" value="cNMP-bd_dom"/>
</dbReference>
<dbReference type="EMBL" id="CP071793">
    <property type="protein sequence ID" value="QTD52012.1"/>
    <property type="molecule type" value="Genomic_DNA"/>
</dbReference>
<organism evidence="6 7">
    <name type="scientific">Sulfidibacter corallicola</name>
    <dbReference type="NCBI Taxonomy" id="2818388"/>
    <lineage>
        <taxon>Bacteria</taxon>
        <taxon>Pseudomonadati</taxon>
        <taxon>Acidobacteriota</taxon>
        <taxon>Holophagae</taxon>
        <taxon>Acanthopleuribacterales</taxon>
        <taxon>Acanthopleuribacteraceae</taxon>
        <taxon>Sulfidibacter</taxon>
    </lineage>
</organism>
<feature type="domain" description="Cyclic nucleotide-binding" evidence="4">
    <location>
        <begin position="11"/>
        <end position="114"/>
    </location>
</feature>
<dbReference type="InterPro" id="IPR036390">
    <property type="entry name" value="WH_DNA-bd_sf"/>
</dbReference>
<evidence type="ECO:0000259" key="4">
    <source>
        <dbReference type="PROSITE" id="PS50042"/>
    </source>
</evidence>
<reference evidence="6" key="1">
    <citation type="submission" date="2021-03" db="EMBL/GenBank/DDBJ databases">
        <title>Acanthopleuribacteraceae sp. M133.</title>
        <authorList>
            <person name="Wang G."/>
        </authorList>
    </citation>
    <scope>NUCLEOTIDE SEQUENCE</scope>
    <source>
        <strain evidence="6">M133</strain>
    </source>
</reference>
<evidence type="ECO:0000256" key="2">
    <source>
        <dbReference type="ARBA" id="ARBA00023125"/>
    </source>
</evidence>
<evidence type="ECO:0000256" key="3">
    <source>
        <dbReference type="ARBA" id="ARBA00023163"/>
    </source>
</evidence>
<dbReference type="PANTHER" id="PTHR24567">
    <property type="entry name" value="CRP FAMILY TRANSCRIPTIONAL REGULATORY PROTEIN"/>
    <property type="match status" value="1"/>
</dbReference>
<dbReference type="PRINTS" id="PR00103">
    <property type="entry name" value="CAMPKINASE"/>
</dbReference>
<dbReference type="Pfam" id="PF13545">
    <property type="entry name" value="HTH_Crp_2"/>
    <property type="match status" value="1"/>
</dbReference>
<dbReference type="GO" id="GO:0003700">
    <property type="term" value="F:DNA-binding transcription factor activity"/>
    <property type="evidence" value="ECO:0007669"/>
    <property type="project" value="TreeGrafter"/>
</dbReference>
<dbReference type="InterPro" id="IPR050397">
    <property type="entry name" value="Env_Response_Regulators"/>
</dbReference>